<name>A0A915YH50_9BACT</name>
<keyword evidence="1" id="KW-0443">Lipid metabolism</keyword>
<dbReference type="Gene3D" id="3.40.1090.10">
    <property type="entry name" value="Cytosolic phospholipase A2 catalytic domain"/>
    <property type="match status" value="1"/>
</dbReference>
<feature type="domain" description="PNPLA" evidence="2">
    <location>
        <begin position="10"/>
        <end position="363"/>
    </location>
</feature>
<evidence type="ECO:0000256" key="1">
    <source>
        <dbReference type="ARBA" id="ARBA00023098"/>
    </source>
</evidence>
<evidence type="ECO:0000313" key="3">
    <source>
        <dbReference type="EMBL" id="BDS12886.1"/>
    </source>
</evidence>
<dbReference type="RefSeq" id="WP_264788230.1">
    <property type="nucleotide sequence ID" value="NZ_AP026867.1"/>
</dbReference>
<organism evidence="3 4">
    <name type="scientific">Aureispira anguillae</name>
    <dbReference type="NCBI Taxonomy" id="2864201"/>
    <lineage>
        <taxon>Bacteria</taxon>
        <taxon>Pseudomonadati</taxon>
        <taxon>Bacteroidota</taxon>
        <taxon>Saprospiria</taxon>
        <taxon>Saprospirales</taxon>
        <taxon>Saprospiraceae</taxon>
        <taxon>Aureispira</taxon>
    </lineage>
</organism>
<dbReference type="Proteomes" id="UP001060919">
    <property type="component" value="Chromosome"/>
</dbReference>
<accession>A0A915YH50</accession>
<dbReference type="EMBL" id="AP026867">
    <property type="protein sequence ID" value="BDS12886.1"/>
    <property type="molecule type" value="Genomic_DNA"/>
</dbReference>
<gene>
    <name evidence="3" type="ORF">AsAng_0036110</name>
</gene>
<dbReference type="SUPFAM" id="SSF52151">
    <property type="entry name" value="FabD/lysophospholipase-like"/>
    <property type="match status" value="1"/>
</dbReference>
<reference evidence="3" key="1">
    <citation type="submission" date="2022-09" db="EMBL/GenBank/DDBJ databases">
        <title>Aureispira anguillicida sp. nov., isolated from Leptocephalus of Japanese eel Anguilla japonica.</title>
        <authorList>
            <person name="Yuasa K."/>
            <person name="Mekata T."/>
            <person name="Ikunari K."/>
        </authorList>
    </citation>
    <scope>NUCLEOTIDE SEQUENCE</scope>
    <source>
        <strain evidence="3">EL160426</strain>
    </source>
</reference>
<dbReference type="InterPro" id="IPR016035">
    <property type="entry name" value="Acyl_Trfase/lysoPLipase"/>
</dbReference>
<proteinExistence type="predicted"/>
<dbReference type="KEGG" id="aup:AsAng_0036110"/>
<keyword evidence="4" id="KW-1185">Reference proteome</keyword>
<dbReference type="AlphaFoldDB" id="A0A915YH50"/>
<dbReference type="InterPro" id="IPR002641">
    <property type="entry name" value="PNPLA_dom"/>
</dbReference>
<protein>
    <submittedName>
        <fullName evidence="3">Patatin-like phospholipase family protein</fullName>
    </submittedName>
</protein>
<dbReference type="Pfam" id="PF01734">
    <property type="entry name" value="Patatin"/>
    <property type="match status" value="1"/>
</dbReference>
<evidence type="ECO:0000313" key="4">
    <source>
        <dbReference type="Proteomes" id="UP001060919"/>
    </source>
</evidence>
<dbReference type="GO" id="GO:0006629">
    <property type="term" value="P:lipid metabolic process"/>
    <property type="evidence" value="ECO:0007669"/>
    <property type="project" value="UniProtKB-KW"/>
</dbReference>
<evidence type="ECO:0000259" key="2">
    <source>
        <dbReference type="Pfam" id="PF01734"/>
    </source>
</evidence>
<sequence>MAKILRLGFIMGGGVSLGTFSGAALSEAIKQQIVYGQYDTGKKDANNQPIYAPYEKVEIDVFSGASAGAISLAIMLRFLVNPKDKYRFLGYRSYQELKTALEQKLSKQFEGKLIELKMQYPEKYEQLLAAQTIQEFQDKVWSKEVDVDRFLGTGSFDKDLTENPSFMDRGIVDQLGVDLFQFQIPSAERLKNRILLGDRILFGCTLANLSHTLQKSKRTHFSDDKKPSLIQALNDSSVDRIHSELRVFDLNFTPIKANEGRYYPLRWVQYHEGADLILEQKDNKGTRYQKEVKNLANNDVWREITATAIASAAVPFAFEPVVLNRYNYEFGPEWADELKHKTSYPFTYVDGGLFNNEPVKEAMRLASYIDTTNENKNFERQLIFVDPDVTELENQFKIHAHEKLSIGRSIFSSKTKVSTKPTVLRLFSGMTHILGAILNEAQSIEVGKISAILDQFEHRKQMRQFYRATIKGIPSDQQIVSMRNFAMAELSKVRSKLNLPDNTLQIQHEFLRIIKEEHDFLDNYIPLEDERFLVDEINKFVYLPTPSELEHIGYWVFILSCLTLDIAMNLVGKTSHTKLIPIAPFNFYEKGEGFRLMPLPGKGMAGFTGFASVEASSYEVAYGKYCAKRILQELNLIADKQQQLPCPPRFDYSQFDHLLKNNVRTSIVKRVKEMVPSGFSTLMPFLGGYLNESVQNFVNSNLHGNAHTSSFEFRIRISSDLYVLKGFSPNGTTANKKSLQATAIHGDYYLITKLFYDFEEEQWKGTHTNFMQSVYIDQSKFFEDIAVLSIELPAMSLNSDAYLSPNPIFVADVRAGLNTPGYKELSAKNWELISDISPLDQHLWGKDKWLD</sequence>